<dbReference type="RefSeq" id="WP_132326961.1">
    <property type="nucleotide sequence ID" value="NZ_SMKR01000228.1"/>
</dbReference>
<comment type="caution">
    <text evidence="3">The sequence shown here is derived from an EMBL/GenBank/DDBJ whole genome shotgun (WGS) entry which is preliminary data.</text>
</comment>
<evidence type="ECO:0000313" key="4">
    <source>
        <dbReference type="Proteomes" id="UP000295172"/>
    </source>
</evidence>
<evidence type="ECO:0000313" key="3">
    <source>
        <dbReference type="EMBL" id="TDD14528.1"/>
    </source>
</evidence>
<gene>
    <name evidence="3" type="primary">fae</name>
    <name evidence="3" type="ORF">E1218_32940</name>
</gene>
<protein>
    <submittedName>
        <fullName evidence="3">Formaldehyde-activating enzyme</fullName>
    </submittedName>
</protein>
<dbReference type="InterPro" id="IPR014826">
    <property type="entry name" value="HCHO-activating_enzyme"/>
</dbReference>
<dbReference type="SUPFAM" id="SSF54211">
    <property type="entry name" value="Ribosomal protein S5 domain 2-like"/>
    <property type="match status" value="1"/>
</dbReference>
<keyword evidence="1" id="KW-0456">Lyase</keyword>
<sequence>MSDVQLGESFIGEGGEAAHVNTVLGPRDGAVGTAWSSALASPSHGHQPFVAILRPGLPVKPFTLFVNKATIEHDEHGLLHWGPAQAGVAAGVADAVADGVIPADAVDDLALITAVWVNPKAQDADLVYRNNRTAVATALALGAANGPQLTDVLAARDRPQNPFYAVGTTT</sequence>
<name>A0A4R4W779_9ACTN</name>
<dbReference type="Pfam" id="PF08714">
    <property type="entry name" value="Fae"/>
    <property type="match status" value="1"/>
</dbReference>
<dbReference type="GO" id="GO:0016051">
    <property type="term" value="P:carbohydrate biosynthetic process"/>
    <property type="evidence" value="ECO:0007669"/>
    <property type="project" value="InterPro"/>
</dbReference>
<proteinExistence type="predicted"/>
<evidence type="ECO:0000256" key="1">
    <source>
        <dbReference type="ARBA" id="ARBA00023239"/>
    </source>
</evidence>
<evidence type="ECO:0000259" key="2">
    <source>
        <dbReference type="Pfam" id="PF08714"/>
    </source>
</evidence>
<dbReference type="NCBIfam" id="TIGR03126">
    <property type="entry name" value="one_C_fae"/>
    <property type="match status" value="1"/>
</dbReference>
<dbReference type="Gene3D" id="3.30.230.60">
    <property type="entry name" value="Formaldehyde-activating enzyme"/>
    <property type="match status" value="1"/>
</dbReference>
<organism evidence="3 4">
    <name type="scientific">Kribbella turkmenica</name>
    <dbReference type="NCBI Taxonomy" id="2530375"/>
    <lineage>
        <taxon>Bacteria</taxon>
        <taxon>Bacillati</taxon>
        <taxon>Actinomycetota</taxon>
        <taxon>Actinomycetes</taxon>
        <taxon>Propionibacteriales</taxon>
        <taxon>Kribbellaceae</taxon>
        <taxon>Kribbella</taxon>
    </lineage>
</organism>
<dbReference type="AlphaFoldDB" id="A0A4R4W779"/>
<dbReference type="OrthoDB" id="8443451at2"/>
<accession>A0A4R4W779</accession>
<dbReference type="GO" id="GO:0016840">
    <property type="term" value="F:carbon-nitrogen lyase activity"/>
    <property type="evidence" value="ECO:0007669"/>
    <property type="project" value="InterPro"/>
</dbReference>
<feature type="domain" description="Formaldehyde-activating enzyme" evidence="2">
    <location>
        <begin position="7"/>
        <end position="163"/>
    </location>
</feature>
<dbReference type="EMBL" id="SMKR01000228">
    <property type="protein sequence ID" value="TDD14528.1"/>
    <property type="molecule type" value="Genomic_DNA"/>
</dbReference>
<dbReference type="InterPro" id="IPR037075">
    <property type="entry name" value="HCHO-activating_enzyme_sf"/>
</dbReference>
<reference evidence="3 4" key="1">
    <citation type="submission" date="2019-02" db="EMBL/GenBank/DDBJ databases">
        <title>Draft genome sequences of novel Actinobacteria.</title>
        <authorList>
            <person name="Sahin N."/>
            <person name="Ay H."/>
            <person name="Saygin H."/>
        </authorList>
    </citation>
    <scope>NUCLEOTIDE SEQUENCE [LARGE SCALE GENOMIC DNA]</scope>
    <source>
        <strain evidence="3 4">16K104</strain>
    </source>
</reference>
<dbReference type="Proteomes" id="UP000295172">
    <property type="component" value="Unassembled WGS sequence"/>
</dbReference>
<dbReference type="InterPro" id="IPR020568">
    <property type="entry name" value="Ribosomal_Su5_D2-typ_SF"/>
</dbReference>
<keyword evidence="4" id="KW-1185">Reference proteome</keyword>